<dbReference type="AlphaFoldDB" id="G9WSW7"/>
<feature type="transmembrane region" description="Helical" evidence="1">
    <location>
        <begin position="401"/>
        <end position="418"/>
    </location>
</feature>
<feature type="transmembrane region" description="Helical" evidence="1">
    <location>
        <begin position="280"/>
        <end position="302"/>
    </location>
</feature>
<evidence type="ECO:0000313" key="3">
    <source>
        <dbReference type="Proteomes" id="UP000003527"/>
    </source>
</evidence>
<dbReference type="HOGENOM" id="CLU_036073_0_0_9"/>
<keyword evidence="1" id="KW-1133">Transmembrane helix</keyword>
<reference evidence="2 3" key="1">
    <citation type="submission" date="2011-08" db="EMBL/GenBank/DDBJ databases">
        <title>The Genome Sequence of Oribacterium sp. ACB7.</title>
        <authorList>
            <consortium name="The Broad Institute Genome Sequencing Platform"/>
            <person name="Earl A."/>
            <person name="Ward D."/>
            <person name="Feldgarden M."/>
            <person name="Gevers D."/>
            <person name="Sizova M."/>
            <person name="Hazen A."/>
            <person name="Epstein S."/>
            <person name="Young S.K."/>
            <person name="Zeng Q."/>
            <person name="Gargeya S."/>
            <person name="Fitzgerald M."/>
            <person name="Haas B."/>
            <person name="Abouelleil A."/>
            <person name="Alvarado L."/>
            <person name="Arachchi H.M."/>
            <person name="Berlin A."/>
            <person name="Brown A."/>
            <person name="Chapman S.B."/>
            <person name="Chen Z."/>
            <person name="Dunbar C."/>
            <person name="Freedman E."/>
            <person name="Gearin G."/>
            <person name="Gellesch M."/>
            <person name="Goldberg J."/>
            <person name="Griggs A."/>
            <person name="Gujja S."/>
            <person name="Heiman D."/>
            <person name="Howarth C."/>
            <person name="Larson L."/>
            <person name="Lui A."/>
            <person name="MacDonald P.J.P."/>
            <person name="Montmayeur A."/>
            <person name="Murphy C."/>
            <person name="Neiman D."/>
            <person name="Pearson M."/>
            <person name="Priest M."/>
            <person name="Roberts A."/>
            <person name="Saif S."/>
            <person name="Shea T."/>
            <person name="Shenoy N."/>
            <person name="Sisk P."/>
            <person name="Stolte C."/>
            <person name="Sykes S."/>
            <person name="Wortman J."/>
            <person name="Nusbaum C."/>
            <person name="Birren B."/>
        </authorList>
    </citation>
    <scope>NUCLEOTIDE SEQUENCE [LARGE SCALE GENOMIC DNA]</scope>
    <source>
        <strain evidence="2 3">ACB7</strain>
    </source>
</reference>
<proteinExistence type="predicted"/>
<comment type="caution">
    <text evidence="2">The sequence shown here is derived from an EMBL/GenBank/DDBJ whole genome shotgun (WGS) entry which is preliminary data.</text>
</comment>
<feature type="transmembrane region" description="Helical" evidence="1">
    <location>
        <begin position="459"/>
        <end position="476"/>
    </location>
</feature>
<keyword evidence="1" id="KW-0472">Membrane</keyword>
<feature type="transmembrane region" description="Helical" evidence="1">
    <location>
        <begin position="216"/>
        <end position="241"/>
    </location>
</feature>
<dbReference type="PATRIC" id="fig|796944.3.peg.706"/>
<keyword evidence="1" id="KW-0812">Transmembrane</keyword>
<keyword evidence="3" id="KW-1185">Reference proteome</keyword>
<dbReference type="Proteomes" id="UP000003527">
    <property type="component" value="Unassembled WGS sequence"/>
</dbReference>
<feature type="transmembrane region" description="Helical" evidence="1">
    <location>
        <begin position="322"/>
        <end position="341"/>
    </location>
</feature>
<feature type="transmembrane region" description="Helical" evidence="1">
    <location>
        <begin position="369"/>
        <end position="389"/>
    </location>
</feature>
<organism evidence="2 3">
    <name type="scientific">Oribacterium asaccharolyticum ACB7</name>
    <dbReference type="NCBI Taxonomy" id="796944"/>
    <lineage>
        <taxon>Bacteria</taxon>
        <taxon>Bacillati</taxon>
        <taxon>Bacillota</taxon>
        <taxon>Clostridia</taxon>
        <taxon>Lachnospirales</taxon>
        <taxon>Lachnospiraceae</taxon>
        <taxon>Oribacterium</taxon>
    </lineage>
</organism>
<feature type="transmembrane region" description="Helical" evidence="1">
    <location>
        <begin position="497"/>
        <end position="515"/>
    </location>
</feature>
<feature type="transmembrane region" description="Helical" evidence="1">
    <location>
        <begin position="178"/>
        <end position="196"/>
    </location>
</feature>
<dbReference type="EMBL" id="AFZD01000007">
    <property type="protein sequence ID" value="EHL13337.1"/>
    <property type="molecule type" value="Genomic_DNA"/>
</dbReference>
<evidence type="ECO:0000313" key="2">
    <source>
        <dbReference type="EMBL" id="EHL13337.1"/>
    </source>
</evidence>
<sequence length="516" mass="59015">MRNICQRDIFFYMNEELRIPQKVMCSIFNKVRQGNMVETRISEIKQGKRRGYRGLKEAALPCFLECFQESAEEEAFRKLLNFVHREELYFPDAERKEDDSFQSYALRFLESGLANCEVPGKEALLQAEGETDEKADETGESRGVFGGAKGTLLYREVHSADFSSATSLLEKLRRNWKYLLFVAFCFTAVFLSFSFFSTNGINLFLDLLQLSPEIFIPLTLFLALSPLPFGILDVGITLYSYKKRNPEADISLKEIYYIGKYGDRVRVLPGKGRYDLCPSLIVYSIGCNLIGSLSAIAIFLFLRTMPDFSNYALRGKFTSMANIALAFNMLTTFAHTFFLFTREPMTEFREKEENPDTKRADRLHVISNNLYMIYSMSFSAIGMILAFLYSYDFAQSEKLSLSPSFAFAIFAVHAYLWFSSCSPYAVEFNAECAGSFLFLSPIVVIISSLSTFLCFQTGIGSTMVNLANFLAVVTWLQCFLKNGAEKSILPFIRMHRAYFVLYILLFFLFYLLSIHL</sequence>
<protein>
    <submittedName>
        <fullName evidence="2">Uncharacterized protein</fullName>
    </submittedName>
</protein>
<evidence type="ECO:0000256" key="1">
    <source>
        <dbReference type="SAM" id="Phobius"/>
    </source>
</evidence>
<dbReference type="RefSeq" id="WP_009537829.1">
    <property type="nucleotide sequence ID" value="NZ_JH414507.1"/>
</dbReference>
<accession>G9WSW7</accession>
<gene>
    <name evidence="2" type="ORF">HMPREF9624_02183</name>
</gene>
<feature type="transmembrane region" description="Helical" evidence="1">
    <location>
        <begin position="430"/>
        <end position="453"/>
    </location>
</feature>
<name>G9WSW7_9FIRM</name>